<organism evidence="2 3">
    <name type="scientific">Anaeroplasma bactoclasticum</name>
    <dbReference type="NCBI Taxonomy" id="2088"/>
    <lineage>
        <taxon>Bacteria</taxon>
        <taxon>Bacillati</taxon>
        <taxon>Mycoplasmatota</taxon>
        <taxon>Mollicutes</taxon>
        <taxon>Anaeroplasmatales</taxon>
        <taxon>Anaeroplasmataceae</taxon>
        <taxon>Anaeroplasma</taxon>
    </lineage>
</organism>
<evidence type="ECO:0000313" key="2">
    <source>
        <dbReference type="EMBL" id="RIA75717.1"/>
    </source>
</evidence>
<evidence type="ECO:0000256" key="1">
    <source>
        <dbReference type="SAM" id="Phobius"/>
    </source>
</evidence>
<reference evidence="2 3" key="1">
    <citation type="submission" date="2018-08" db="EMBL/GenBank/DDBJ databases">
        <title>Genomic Encyclopedia of Archaeal and Bacterial Type Strains, Phase II (KMG-II): from individual species to whole genera.</title>
        <authorList>
            <person name="Goeker M."/>
        </authorList>
    </citation>
    <scope>NUCLEOTIDE SEQUENCE [LARGE SCALE GENOMIC DNA]</scope>
    <source>
        <strain evidence="2 3">ATCC 27112</strain>
    </source>
</reference>
<accession>A0A397RVR5</accession>
<protein>
    <submittedName>
        <fullName evidence="2">Uncharacterized protein</fullName>
    </submittedName>
</protein>
<dbReference type="RefSeq" id="WP_119016337.1">
    <property type="nucleotide sequence ID" value="NZ_QXEV01000012.1"/>
</dbReference>
<feature type="transmembrane region" description="Helical" evidence="1">
    <location>
        <begin position="7"/>
        <end position="27"/>
    </location>
</feature>
<sequence length="117" mass="12931">MTARKLSIILSIVGALMFIGGTIYFIIGYVNCKNQIVGIEDAEQVTNIVQPFISNMLIWVLGNFLIATFVNGVAAMSYAMSFTYFKGDALFIVKIIVVFIPLVMCGVYFLITKSLMP</sequence>
<keyword evidence="1" id="KW-0812">Transmembrane</keyword>
<proteinExistence type="predicted"/>
<feature type="transmembrane region" description="Helical" evidence="1">
    <location>
        <begin position="56"/>
        <end position="79"/>
    </location>
</feature>
<gene>
    <name evidence="2" type="ORF">EI71_01203</name>
</gene>
<dbReference type="AlphaFoldDB" id="A0A397RVR5"/>
<dbReference type="Proteomes" id="UP000266506">
    <property type="component" value="Unassembled WGS sequence"/>
</dbReference>
<dbReference type="EMBL" id="QXEV01000012">
    <property type="protein sequence ID" value="RIA75717.1"/>
    <property type="molecule type" value="Genomic_DNA"/>
</dbReference>
<name>A0A397RVR5_9MOLU</name>
<keyword evidence="3" id="KW-1185">Reference proteome</keyword>
<dbReference type="InParanoid" id="A0A397RVR5"/>
<evidence type="ECO:0000313" key="3">
    <source>
        <dbReference type="Proteomes" id="UP000266506"/>
    </source>
</evidence>
<keyword evidence="1" id="KW-1133">Transmembrane helix</keyword>
<feature type="transmembrane region" description="Helical" evidence="1">
    <location>
        <begin position="91"/>
        <end position="111"/>
    </location>
</feature>
<comment type="caution">
    <text evidence="2">The sequence shown here is derived from an EMBL/GenBank/DDBJ whole genome shotgun (WGS) entry which is preliminary data.</text>
</comment>
<keyword evidence="1" id="KW-0472">Membrane</keyword>